<keyword evidence="3" id="KW-1185">Reference proteome</keyword>
<feature type="compositionally biased region" description="Basic residues" evidence="1">
    <location>
        <begin position="378"/>
        <end position="390"/>
    </location>
</feature>
<evidence type="ECO:0000313" key="3">
    <source>
        <dbReference type="Proteomes" id="UP000319374"/>
    </source>
</evidence>
<dbReference type="Proteomes" id="UP000319374">
    <property type="component" value="Chromosome"/>
</dbReference>
<dbReference type="EMBL" id="AP019736">
    <property type="protein sequence ID" value="BBL05700.1"/>
    <property type="molecule type" value="Genomic_DNA"/>
</dbReference>
<protein>
    <submittedName>
        <fullName evidence="2">Uncharacterized protein</fullName>
    </submittedName>
</protein>
<dbReference type="InterPro" id="IPR046110">
    <property type="entry name" value="DUF6047"/>
</dbReference>
<evidence type="ECO:0000256" key="1">
    <source>
        <dbReference type="SAM" id="MobiDB-lite"/>
    </source>
</evidence>
<dbReference type="AlphaFoldDB" id="A0A4Y1WXK7"/>
<sequence>MNSGDRREPGDVYMMLSPEGKTQAVSANGRYYKNFGHFINHCTEIILKDWLTPYPNSFFVHYRFADPDRVWKPYENIPMFPRKLSDAIKEQGLKPLDTCRLYPAIYCYQNGLDPLLPENSEQELKKNSNYRRAVSRYSDREQLLGINTYTGIETDRGVLLFDNTPEGRKLQKRYKDFLADKFFDPRLDITFFRTIDVIPDEVQRARINPVIDLDRLYSSEPEPFGVLSADCYTDMTEIGIHTERERYDMSATRENFVRFARMDKGSDIFLSEHTYNIACLLHLASPECTDPMIRDKFPNFFSYRDWFDNLAERFTKATTETEKQQAMALIRQRADHILRHDYPNLRRPPVPAPKEQTETAVTSVGKPARQLPDVAKKLAAHSKKKTGLKP</sequence>
<reference evidence="3" key="1">
    <citation type="submission" date="2019-06" db="EMBL/GenBank/DDBJ databases">
        <title>Alistipes onderdonkii subsp. vulgaris subsp. nov., Alistipes dispar sp. nov. and Alistipes communis sp. nov., isolated from human faeces, and creation of Alistipes onderdonkii subsp. onderdonkii subsp. nov.</title>
        <authorList>
            <person name="Sakamoto M."/>
            <person name="Ikeyama N."/>
            <person name="Ogata Y."/>
            <person name="Suda W."/>
            <person name="Iino T."/>
            <person name="Hattori M."/>
            <person name="Ohkuma M."/>
        </authorList>
    </citation>
    <scope>NUCLEOTIDE SEQUENCE [LARGE SCALE GENOMIC DNA]</scope>
    <source>
        <strain evidence="3">5CPEGH6</strain>
    </source>
</reference>
<proteinExistence type="predicted"/>
<accession>A0A4Y1WXK7</accession>
<evidence type="ECO:0000313" key="2">
    <source>
        <dbReference type="EMBL" id="BBL05700.1"/>
    </source>
</evidence>
<organism evidence="2 3">
    <name type="scientific">Alistipes dispar</name>
    <dbReference type="NCBI Taxonomy" id="2585119"/>
    <lineage>
        <taxon>Bacteria</taxon>
        <taxon>Pseudomonadati</taxon>
        <taxon>Bacteroidota</taxon>
        <taxon>Bacteroidia</taxon>
        <taxon>Bacteroidales</taxon>
        <taxon>Rikenellaceae</taxon>
        <taxon>Alistipes</taxon>
    </lineage>
</organism>
<dbReference type="Pfam" id="PF19513">
    <property type="entry name" value="DUF6047"/>
    <property type="match status" value="1"/>
</dbReference>
<name>A0A4Y1WXK7_9BACT</name>
<gene>
    <name evidence="2" type="ORF">A5CPEGH6_03380</name>
</gene>
<feature type="region of interest" description="Disordered" evidence="1">
    <location>
        <begin position="342"/>
        <end position="390"/>
    </location>
</feature>
<dbReference type="KEGG" id="ada:A5CPEGH6_03380"/>